<reference evidence="1 2" key="1">
    <citation type="submission" date="2016-03" db="EMBL/GenBank/DDBJ databases">
        <authorList>
            <person name="Ploux O."/>
        </authorList>
    </citation>
    <scope>NUCLEOTIDE SEQUENCE [LARGE SCALE GENOMIC DNA]</scope>
    <source>
        <strain evidence="1 2">UAMH 11012</strain>
    </source>
</reference>
<organism evidence="1 2">
    <name type="scientific">Phialocephala subalpina</name>
    <dbReference type="NCBI Taxonomy" id="576137"/>
    <lineage>
        <taxon>Eukaryota</taxon>
        <taxon>Fungi</taxon>
        <taxon>Dikarya</taxon>
        <taxon>Ascomycota</taxon>
        <taxon>Pezizomycotina</taxon>
        <taxon>Leotiomycetes</taxon>
        <taxon>Helotiales</taxon>
        <taxon>Mollisiaceae</taxon>
        <taxon>Phialocephala</taxon>
        <taxon>Phialocephala fortinii species complex</taxon>
    </lineage>
</organism>
<proteinExistence type="predicted"/>
<dbReference type="AlphaFoldDB" id="A0A1L7WPF6"/>
<dbReference type="OrthoDB" id="3476275at2759"/>
<accession>A0A1L7WPF6</accession>
<dbReference type="Proteomes" id="UP000184330">
    <property type="component" value="Unassembled WGS sequence"/>
</dbReference>
<name>A0A1L7WPF6_9HELO</name>
<gene>
    <name evidence="1" type="ORF">PAC_04544</name>
</gene>
<dbReference type="EMBL" id="FJOG01000005">
    <property type="protein sequence ID" value="CZR54660.1"/>
    <property type="molecule type" value="Genomic_DNA"/>
</dbReference>
<evidence type="ECO:0000313" key="2">
    <source>
        <dbReference type="Proteomes" id="UP000184330"/>
    </source>
</evidence>
<sequence>MALQIIDLTGEPDELALPSGQPFRIKDLPTEIRLIIFELAIEFEGDTPPLITALRGNKMMYDETLSVLKNSIFIVPVKQASKVRLGLELRESLGTYRSQWGGYPMYDFPSTKSMHFEIDDTDSNYMLLFTDFLRHWLFYGPASVTRVSFETERPHAICNNVYYDEEGDDIAGEAAEIALISAALQKLVNELNLRLRVEGVARPVRQRHTWVWQAAGNNVLRWQQRVWQ</sequence>
<protein>
    <submittedName>
        <fullName evidence="1">Uncharacterized protein</fullName>
    </submittedName>
</protein>
<evidence type="ECO:0000313" key="1">
    <source>
        <dbReference type="EMBL" id="CZR54660.1"/>
    </source>
</evidence>
<keyword evidence="2" id="KW-1185">Reference proteome</keyword>